<organism evidence="2 3">
    <name type="scientific">Robbsia betulipollinis</name>
    <dbReference type="NCBI Taxonomy" id="2981849"/>
    <lineage>
        <taxon>Bacteria</taxon>
        <taxon>Pseudomonadati</taxon>
        <taxon>Pseudomonadota</taxon>
        <taxon>Betaproteobacteria</taxon>
        <taxon>Burkholderiales</taxon>
        <taxon>Burkholderiaceae</taxon>
        <taxon>Robbsia</taxon>
    </lineage>
</organism>
<gene>
    <name evidence="2" type="ORF">OVY01_21000</name>
</gene>
<protein>
    <submittedName>
        <fullName evidence="2">Uncharacterized protein</fullName>
    </submittedName>
</protein>
<feature type="region of interest" description="Disordered" evidence="1">
    <location>
        <begin position="1"/>
        <end position="24"/>
    </location>
</feature>
<comment type="caution">
    <text evidence="2">The sequence shown here is derived from an EMBL/GenBank/DDBJ whole genome shotgun (WGS) entry which is preliminary data.</text>
</comment>
<name>A0ABT3ZST6_9BURK</name>
<keyword evidence="3" id="KW-1185">Reference proteome</keyword>
<evidence type="ECO:0000256" key="1">
    <source>
        <dbReference type="SAM" id="MobiDB-lite"/>
    </source>
</evidence>
<proteinExistence type="predicted"/>
<dbReference type="EMBL" id="JAPMXC010000011">
    <property type="protein sequence ID" value="MCY0389629.1"/>
    <property type="molecule type" value="Genomic_DNA"/>
</dbReference>
<evidence type="ECO:0000313" key="3">
    <source>
        <dbReference type="Proteomes" id="UP001082899"/>
    </source>
</evidence>
<feature type="compositionally biased region" description="Low complexity" evidence="1">
    <location>
        <begin position="1"/>
        <end position="10"/>
    </location>
</feature>
<reference evidence="2" key="1">
    <citation type="submission" date="2022-11" db="EMBL/GenBank/DDBJ databases">
        <title>Robbsia betulipollinis sp. nov., isolated from pollen of birch (Betula pendula).</title>
        <authorList>
            <person name="Shi H."/>
            <person name="Ambika Manirajan B."/>
            <person name="Ratering S."/>
            <person name="Geissler-Plaum R."/>
            <person name="Schnell S."/>
        </authorList>
    </citation>
    <scope>NUCLEOTIDE SEQUENCE</scope>
    <source>
        <strain evidence="2">Bb-Pol-6</strain>
    </source>
</reference>
<accession>A0ABT3ZST6</accession>
<feature type="compositionally biased region" description="Basic and acidic residues" evidence="1">
    <location>
        <begin position="11"/>
        <end position="24"/>
    </location>
</feature>
<dbReference type="Proteomes" id="UP001082899">
    <property type="component" value="Unassembled WGS sequence"/>
</dbReference>
<evidence type="ECO:0000313" key="2">
    <source>
        <dbReference type="EMBL" id="MCY0389629.1"/>
    </source>
</evidence>
<dbReference type="RefSeq" id="WP_267849560.1">
    <property type="nucleotide sequence ID" value="NZ_JAPMXC010000011.1"/>
</dbReference>
<sequence>MAYQRSPSRVPSDRRSEYAVADDARAEVRRQQDLTLDNTAGKWRYKAIPLKGRAHAEEH</sequence>